<feature type="non-terminal residue" evidence="2">
    <location>
        <position position="1"/>
    </location>
</feature>
<proteinExistence type="predicted"/>
<sequence length="172" mass="18140">AAAALVISLAKKSDNNEDIDLEEMDDLSDIPDCDEEAPEEDCSCEDCEDWNGEECGCEDDCCTCEECASSSHSLKSAVNSIVDGVMGGVVVAADKLSELSNKLADFVSEKLDERKENSTPAFKFDWSEDDESQECSGCQEGEDSCECAKEASAGDSDSALGADSGSDGDING</sequence>
<dbReference type="Proteomes" id="UP000823960">
    <property type="component" value="Unassembled WGS sequence"/>
</dbReference>
<dbReference type="EMBL" id="DVOL01000059">
    <property type="protein sequence ID" value="HIV10913.1"/>
    <property type="molecule type" value="Genomic_DNA"/>
</dbReference>
<evidence type="ECO:0000313" key="2">
    <source>
        <dbReference type="EMBL" id="HIV10913.1"/>
    </source>
</evidence>
<comment type="caution">
    <text evidence="2">The sequence shown here is derived from an EMBL/GenBank/DDBJ whole genome shotgun (WGS) entry which is preliminary data.</text>
</comment>
<feature type="region of interest" description="Disordered" evidence="1">
    <location>
        <begin position="149"/>
        <end position="172"/>
    </location>
</feature>
<evidence type="ECO:0000256" key="1">
    <source>
        <dbReference type="SAM" id="MobiDB-lite"/>
    </source>
</evidence>
<evidence type="ECO:0000313" key="3">
    <source>
        <dbReference type="Proteomes" id="UP000823960"/>
    </source>
</evidence>
<reference evidence="2" key="1">
    <citation type="submission" date="2020-10" db="EMBL/GenBank/DDBJ databases">
        <authorList>
            <person name="Gilroy R."/>
        </authorList>
    </citation>
    <scope>NUCLEOTIDE SEQUENCE</scope>
    <source>
        <strain evidence="2">1370</strain>
    </source>
</reference>
<dbReference type="AlphaFoldDB" id="A0A9D1NQX3"/>
<feature type="compositionally biased region" description="Low complexity" evidence="1">
    <location>
        <begin position="151"/>
        <end position="172"/>
    </location>
</feature>
<name>A0A9D1NQX3_9FIRM</name>
<gene>
    <name evidence="2" type="ORF">IAD28_04395</name>
</gene>
<reference evidence="2" key="2">
    <citation type="journal article" date="2021" name="PeerJ">
        <title>Extensive microbial diversity within the chicken gut microbiome revealed by metagenomics and culture.</title>
        <authorList>
            <person name="Gilroy R."/>
            <person name="Ravi A."/>
            <person name="Getino M."/>
            <person name="Pursley I."/>
            <person name="Horton D.L."/>
            <person name="Alikhan N.F."/>
            <person name="Baker D."/>
            <person name="Gharbi K."/>
            <person name="Hall N."/>
            <person name="Watson M."/>
            <person name="Adriaenssens E.M."/>
            <person name="Foster-Nyarko E."/>
            <person name="Jarju S."/>
            <person name="Secka A."/>
            <person name="Antonio M."/>
            <person name="Oren A."/>
            <person name="Chaudhuri R.R."/>
            <person name="La Ragione R."/>
            <person name="Hildebrand F."/>
            <person name="Pallen M.J."/>
        </authorList>
    </citation>
    <scope>NUCLEOTIDE SEQUENCE</scope>
    <source>
        <strain evidence="2">1370</strain>
    </source>
</reference>
<organism evidence="2 3">
    <name type="scientific">Candidatus Faeciplasma avium</name>
    <dbReference type="NCBI Taxonomy" id="2840798"/>
    <lineage>
        <taxon>Bacteria</taxon>
        <taxon>Bacillati</taxon>
        <taxon>Bacillota</taxon>
        <taxon>Clostridia</taxon>
        <taxon>Eubacteriales</taxon>
        <taxon>Oscillospiraceae</taxon>
        <taxon>Oscillospiraceae incertae sedis</taxon>
        <taxon>Candidatus Faeciplasma</taxon>
    </lineage>
</organism>
<protein>
    <submittedName>
        <fullName evidence="2">Uncharacterized protein</fullName>
    </submittedName>
</protein>
<accession>A0A9D1NQX3</accession>